<organism evidence="4 5">
    <name type="scientific">Amycolatopsis silviterrae</name>
    <dbReference type="NCBI Taxonomy" id="1656914"/>
    <lineage>
        <taxon>Bacteria</taxon>
        <taxon>Bacillati</taxon>
        <taxon>Actinomycetota</taxon>
        <taxon>Actinomycetes</taxon>
        <taxon>Pseudonocardiales</taxon>
        <taxon>Pseudonocardiaceae</taxon>
        <taxon>Amycolatopsis</taxon>
    </lineage>
</organism>
<keyword evidence="1" id="KW-0521">NADP</keyword>
<dbReference type="InterPro" id="IPR008030">
    <property type="entry name" value="NmrA-like"/>
</dbReference>
<feature type="domain" description="NmrA-like" evidence="3">
    <location>
        <begin position="3"/>
        <end position="228"/>
    </location>
</feature>
<comment type="caution">
    <text evidence="4">The sequence shown here is derived from an EMBL/GenBank/DDBJ whole genome shotgun (WGS) entry which is preliminary data.</text>
</comment>
<dbReference type="InterPro" id="IPR051609">
    <property type="entry name" value="NmrA/Isoflavone_reductase-like"/>
</dbReference>
<reference evidence="5" key="1">
    <citation type="journal article" date="2019" name="Int. J. Syst. Evol. Microbiol.">
        <title>The Global Catalogue of Microorganisms (GCM) 10K type strain sequencing project: providing services to taxonomists for standard genome sequencing and annotation.</title>
        <authorList>
            <consortium name="The Broad Institute Genomics Platform"/>
            <consortium name="The Broad Institute Genome Sequencing Center for Infectious Disease"/>
            <person name="Wu L."/>
            <person name="Ma J."/>
        </authorList>
    </citation>
    <scope>NUCLEOTIDE SEQUENCE [LARGE SCALE GENOMIC DNA]</scope>
    <source>
        <strain evidence="5">CGMCC 4.7641</strain>
    </source>
</reference>
<evidence type="ECO:0000313" key="4">
    <source>
        <dbReference type="EMBL" id="MFD2474015.1"/>
    </source>
</evidence>
<dbReference type="PANTHER" id="PTHR47706">
    <property type="entry name" value="NMRA-LIKE FAMILY PROTEIN"/>
    <property type="match status" value="1"/>
</dbReference>
<name>A0ABW5HLE3_9PSEU</name>
<evidence type="ECO:0000256" key="1">
    <source>
        <dbReference type="ARBA" id="ARBA00022857"/>
    </source>
</evidence>
<evidence type="ECO:0000256" key="2">
    <source>
        <dbReference type="ARBA" id="ARBA00023002"/>
    </source>
</evidence>
<proteinExistence type="predicted"/>
<sequence length="292" mass="31156">MTKVLVAGATGMLGREIAGSLLRRGAQVCALVRPESAGAEAARALKERGAEIVQGTLERPDRALDGVDVVVSAVQGGPEVVVDGQLALLRAAEKAGVSRLIPSDFAVDLFRLDDGDNVFLDDRRKAHEAFTGAGIQVTSVLNGAFHEVMTASFLEIVDWEKGTFSYWGDGDEPCDFTTVADTAAYTAAVALDADASGPVRMAGDVLSMKDFHAALERGSGRSLALRRLGSTEELAAEIERRKSVAAGPADYVALQYVWAMVTGKAKLQPLDNDRYPDIRPTGMAEFARRFAR</sequence>
<dbReference type="PANTHER" id="PTHR47706:SF9">
    <property type="entry name" value="NMRA-LIKE DOMAIN-CONTAINING PROTEIN-RELATED"/>
    <property type="match status" value="1"/>
</dbReference>
<keyword evidence="2" id="KW-0560">Oxidoreductase</keyword>
<dbReference type="SUPFAM" id="SSF51735">
    <property type="entry name" value="NAD(P)-binding Rossmann-fold domains"/>
    <property type="match status" value="1"/>
</dbReference>
<dbReference type="EMBL" id="JBHUKS010000035">
    <property type="protein sequence ID" value="MFD2474015.1"/>
    <property type="molecule type" value="Genomic_DNA"/>
</dbReference>
<dbReference type="Gene3D" id="3.40.50.720">
    <property type="entry name" value="NAD(P)-binding Rossmann-like Domain"/>
    <property type="match status" value="1"/>
</dbReference>
<keyword evidence="5" id="KW-1185">Reference proteome</keyword>
<gene>
    <name evidence="4" type="ORF">ACFSVL_41890</name>
</gene>
<dbReference type="Gene3D" id="3.90.25.10">
    <property type="entry name" value="UDP-galactose 4-epimerase, domain 1"/>
    <property type="match status" value="1"/>
</dbReference>
<dbReference type="InterPro" id="IPR036291">
    <property type="entry name" value="NAD(P)-bd_dom_sf"/>
</dbReference>
<evidence type="ECO:0000313" key="5">
    <source>
        <dbReference type="Proteomes" id="UP001597483"/>
    </source>
</evidence>
<dbReference type="RefSeq" id="WP_378312930.1">
    <property type="nucleotide sequence ID" value="NZ_JBHUKS010000035.1"/>
</dbReference>
<accession>A0ABW5HLE3</accession>
<protein>
    <submittedName>
        <fullName evidence="4">NmrA family NAD(P)-binding protein</fullName>
    </submittedName>
</protein>
<evidence type="ECO:0000259" key="3">
    <source>
        <dbReference type="Pfam" id="PF05368"/>
    </source>
</evidence>
<dbReference type="Pfam" id="PF05368">
    <property type="entry name" value="NmrA"/>
    <property type="match status" value="1"/>
</dbReference>
<dbReference type="Proteomes" id="UP001597483">
    <property type="component" value="Unassembled WGS sequence"/>
</dbReference>